<name>B6IFE6_CAEBR</name>
<keyword evidence="1" id="KW-0472">Membrane</keyword>
<dbReference type="InParanoid" id="B6IFE6"/>
<dbReference type="Proteomes" id="UP000008549">
    <property type="component" value="Unassembled WGS sequence"/>
</dbReference>
<dbReference type="OMA" id="NAMIVIC"/>
<gene>
    <name evidence="4" type="primary">sru-26</name>
    <name evidence="2 4" type="ORF">CBG26387</name>
    <name evidence="2" type="ORF">CBG_26387</name>
</gene>
<dbReference type="PANTHER" id="PTHR46045:SF16">
    <property type="entry name" value="SERPENTINE RECEPTOR CLASS U-26"/>
    <property type="match status" value="1"/>
</dbReference>
<dbReference type="AlphaFoldDB" id="B6IFE6"/>
<reference evidence="2 3" key="1">
    <citation type="journal article" date="2003" name="PLoS Biol.">
        <title>The genome sequence of Caenorhabditis briggsae: a platform for comparative genomics.</title>
        <authorList>
            <person name="Stein L.D."/>
            <person name="Bao Z."/>
            <person name="Blasiar D."/>
            <person name="Blumenthal T."/>
            <person name="Brent M.R."/>
            <person name="Chen N."/>
            <person name="Chinwalla A."/>
            <person name="Clarke L."/>
            <person name="Clee C."/>
            <person name="Coghlan A."/>
            <person name="Coulson A."/>
            <person name="D'Eustachio P."/>
            <person name="Fitch D.H."/>
            <person name="Fulton L.A."/>
            <person name="Fulton R.E."/>
            <person name="Griffiths-Jones S."/>
            <person name="Harris T.W."/>
            <person name="Hillier L.W."/>
            <person name="Kamath R."/>
            <person name="Kuwabara P.E."/>
            <person name="Mardis E.R."/>
            <person name="Marra M.A."/>
            <person name="Miner T.L."/>
            <person name="Minx P."/>
            <person name="Mullikin J.C."/>
            <person name="Plumb R.W."/>
            <person name="Rogers J."/>
            <person name="Schein J.E."/>
            <person name="Sohrmann M."/>
            <person name="Spieth J."/>
            <person name="Stajich J.E."/>
            <person name="Wei C."/>
            <person name="Willey D."/>
            <person name="Wilson R.K."/>
            <person name="Durbin R."/>
            <person name="Waterston R.H."/>
        </authorList>
    </citation>
    <scope>NUCLEOTIDE SEQUENCE [LARGE SCALE GENOMIC DNA]</scope>
    <source>
        <strain evidence="2 3">AF16</strain>
    </source>
</reference>
<protein>
    <submittedName>
        <fullName evidence="2">Protein CBG26387</fullName>
    </submittedName>
</protein>
<evidence type="ECO:0000313" key="3">
    <source>
        <dbReference type="Proteomes" id="UP000008549"/>
    </source>
</evidence>
<keyword evidence="1" id="KW-0812">Transmembrane</keyword>
<feature type="transmembrane region" description="Helical" evidence="1">
    <location>
        <begin position="26"/>
        <end position="48"/>
    </location>
</feature>
<dbReference type="Pfam" id="PF10322">
    <property type="entry name" value="7TM_GPCR_Sru"/>
    <property type="match status" value="1"/>
</dbReference>
<feature type="transmembrane region" description="Helical" evidence="1">
    <location>
        <begin position="216"/>
        <end position="240"/>
    </location>
</feature>
<proteinExistence type="predicted"/>
<organism evidence="2 3">
    <name type="scientific">Caenorhabditis briggsae</name>
    <dbReference type="NCBI Taxonomy" id="6238"/>
    <lineage>
        <taxon>Eukaryota</taxon>
        <taxon>Metazoa</taxon>
        <taxon>Ecdysozoa</taxon>
        <taxon>Nematoda</taxon>
        <taxon>Chromadorea</taxon>
        <taxon>Rhabditida</taxon>
        <taxon>Rhabditina</taxon>
        <taxon>Rhabditomorpha</taxon>
        <taxon>Rhabditoidea</taxon>
        <taxon>Rhabditidae</taxon>
        <taxon>Peloderinae</taxon>
        <taxon>Caenorhabditis</taxon>
    </lineage>
</organism>
<dbReference type="HOGENOM" id="CLU_049496_0_0_1"/>
<feature type="transmembrane region" description="Helical" evidence="1">
    <location>
        <begin position="291"/>
        <end position="315"/>
    </location>
</feature>
<keyword evidence="1" id="KW-1133">Transmembrane helix</keyword>
<evidence type="ECO:0000256" key="1">
    <source>
        <dbReference type="SAM" id="Phobius"/>
    </source>
</evidence>
<feature type="transmembrane region" description="Helical" evidence="1">
    <location>
        <begin position="261"/>
        <end position="285"/>
    </location>
</feature>
<feature type="transmembrane region" description="Helical" evidence="1">
    <location>
        <begin position="116"/>
        <end position="137"/>
    </location>
</feature>
<feature type="transmembrane region" description="Helical" evidence="1">
    <location>
        <begin position="60"/>
        <end position="85"/>
    </location>
</feature>
<dbReference type="PANTHER" id="PTHR46045">
    <property type="entry name" value="SERPENTINE RECEPTOR, CLASS U-RELATED"/>
    <property type="match status" value="1"/>
</dbReference>
<feature type="transmembrane region" description="Helical" evidence="1">
    <location>
        <begin position="162"/>
        <end position="185"/>
    </location>
</feature>
<dbReference type="InterPro" id="IPR003839">
    <property type="entry name" value="7TM_GPCR_serpentine_rcpt_Sru"/>
</dbReference>
<dbReference type="eggNOG" id="ENOG502TJE7">
    <property type="taxonomic scope" value="Eukaryota"/>
</dbReference>
<accession>B6IFE6</accession>
<sequence length="334" mass="39309">MESSAVGIHGNATFTNFEFSFFTLPMYLLFVPIIYIPITVVIILRTLVKLYFAIQDRNENIQLFTVISMSSFMSLIIFISDFFFIRLPTTGIFTSWCARMKPNRYLTAFFIFKYHINYSAMIFPCAVSTMRLILLLYPTRHKSVINHNQCFKISFLQLNGRLLRFLLPFLLFYPFLLTFFMFPALGYCSSAKHPFPFGAIIFRIENTLFGLANSRLLLFITGFWMTASMINNWILLVKLIKARCSLSARVRSQFSYKEERSLTLMTFSMIFFFLSNGIFLISRFFFPDYLYYAIMFRPFGNDLVTCVVPWVFYLTHPVFRKKIVRQIFIFRPGA</sequence>
<dbReference type="WormBase" id="CBG26387">
    <property type="protein sequence ID" value="CBP30928"/>
    <property type="gene ID" value="WBGene00087801"/>
    <property type="gene designation" value="Cbr-sru-26"/>
</dbReference>
<dbReference type="EMBL" id="HE601244">
    <property type="protein sequence ID" value="CAR98626.1"/>
    <property type="molecule type" value="Genomic_DNA"/>
</dbReference>
<reference evidence="2 3" key="2">
    <citation type="journal article" date="2011" name="PLoS Genet.">
        <title>Caenorhabditis briggsae recombinant inbred line genotypes reveal inter-strain incompatibility and the evolution of recombination.</title>
        <authorList>
            <person name="Ross J.A."/>
            <person name="Koboldt D.C."/>
            <person name="Staisch J.E."/>
            <person name="Chamberlin H.M."/>
            <person name="Gupta B.P."/>
            <person name="Miller R.D."/>
            <person name="Baird S.E."/>
            <person name="Haag E.S."/>
        </authorList>
    </citation>
    <scope>NUCLEOTIDE SEQUENCE [LARGE SCALE GENOMIC DNA]</scope>
    <source>
        <strain evidence="2 3">AF16</strain>
    </source>
</reference>
<evidence type="ECO:0000313" key="2">
    <source>
        <dbReference type="EMBL" id="CAR98626.1"/>
    </source>
</evidence>
<evidence type="ECO:0000313" key="4">
    <source>
        <dbReference type="WormBase" id="CBG26387"/>
    </source>
</evidence>
<keyword evidence="3" id="KW-1185">Reference proteome</keyword>